<accession>A0A089ZQE3</accession>
<name>A0A089ZQE3_9PSED</name>
<dbReference type="RefSeq" id="WP_043188890.1">
    <property type="nucleotide sequence ID" value="NZ_CP009533.1"/>
</dbReference>
<dbReference type="Proteomes" id="UP000029499">
    <property type="component" value="Chromosome"/>
</dbReference>
<evidence type="ECO:0000313" key="1">
    <source>
        <dbReference type="EMBL" id="AIS17481.1"/>
    </source>
</evidence>
<organism evidence="1 2">
    <name type="scientific">Pseudomonas rhizosphaerae</name>
    <dbReference type="NCBI Taxonomy" id="216142"/>
    <lineage>
        <taxon>Bacteria</taxon>
        <taxon>Pseudomonadati</taxon>
        <taxon>Pseudomonadota</taxon>
        <taxon>Gammaproteobacteria</taxon>
        <taxon>Pseudomonadales</taxon>
        <taxon>Pseudomonadaceae</taxon>
        <taxon>Pseudomonas</taxon>
    </lineage>
</organism>
<evidence type="ECO:0000313" key="2">
    <source>
        <dbReference type="Proteomes" id="UP000029499"/>
    </source>
</evidence>
<dbReference type="HOGENOM" id="CLU_2719298_0_0_6"/>
<protein>
    <submittedName>
        <fullName evidence="1">Uncharacterized protein</fullName>
    </submittedName>
</protein>
<reference evidence="1 2" key="1">
    <citation type="journal article" date="2015" name="J. Biotechnol.">
        <title>Complete genome sequence of Pseudomonas rhizosphaerae IH5T (=DSM 16299T), a phosphate-solubilizing rhizobacterium for bacterial biofertilizer.</title>
        <authorList>
            <person name="Kwak Y."/>
            <person name="Jung B.K."/>
            <person name="Shin J.H."/>
        </authorList>
    </citation>
    <scope>NUCLEOTIDE SEQUENCE [LARGE SCALE GENOMIC DNA]</scope>
    <source>
        <strain evidence="1">DSM 16299</strain>
    </source>
</reference>
<keyword evidence="2" id="KW-1185">Reference proteome</keyword>
<dbReference type="EMBL" id="CP009533">
    <property type="protein sequence ID" value="AIS17481.1"/>
    <property type="molecule type" value="Genomic_DNA"/>
</dbReference>
<dbReference type="AlphaFoldDB" id="A0A089ZQE3"/>
<dbReference type="KEGG" id="prh:LT40_08735"/>
<sequence length="72" mass="7476">MFSPVENVTAIEQATVALLTELHMSGGDLVLSADFAKRGIKSGAAYSWVGPELVAGSQDAVDRIVEAITLAS</sequence>
<proteinExistence type="predicted"/>
<dbReference type="OrthoDB" id="9906789at2"/>
<gene>
    <name evidence="1" type="ORF">LT40_08735</name>
</gene>